<evidence type="ECO:0000313" key="2">
    <source>
        <dbReference type="EMBL" id="KIW96335.1"/>
    </source>
</evidence>
<dbReference type="Proteomes" id="UP000053789">
    <property type="component" value="Unassembled WGS sequence"/>
</dbReference>
<dbReference type="EMBL" id="KN846983">
    <property type="protein sequence ID" value="KIW96335.1"/>
    <property type="molecule type" value="Genomic_DNA"/>
</dbReference>
<keyword evidence="3" id="KW-1185">Reference proteome</keyword>
<protein>
    <submittedName>
        <fullName evidence="2">Uncharacterized protein</fullName>
    </submittedName>
</protein>
<sequence>MPRLGDGNLIPLPPSGSVYGGGGYYDDEDDDNYPFPIQRRPPGVPIPRPTINGIQRDVPLPGFWPDPHTPYNLPVRFPTPPPGSTHHKQSMKFTPWILNLTSETHKCADLNLFRLPKPEPREQLPPRGGDGSRGGNATARRGSQQRRQQQPQDQRRRRRGTVVLPITPGPRRRIEFDVSVMTLSNVLYTPGAQYSELSWKLLAQQGFTRHILHHDHMHDVTYLSPARRPPAGGIEIGWRGVRRLPPSTSSSSRPSPARRSNRRYPDPRGPAPNDRCGRLDKESSVVRHRAIPGVDILWTGYDKFMDPRHPHVHMTAAAMVDMRLFSWGIEMGVVGKSADFRGVVEWIGPHGYGDGDGSPNGDEDLFRKIVQGGLRAGEELGVVQPSRG</sequence>
<proteinExistence type="predicted"/>
<accession>A0A0D2HZI1</accession>
<feature type="region of interest" description="Disordered" evidence="1">
    <location>
        <begin position="1"/>
        <end position="49"/>
    </location>
</feature>
<name>A0A0D2HZI1_CLAB1</name>
<feature type="compositionally biased region" description="Low complexity" evidence="1">
    <location>
        <begin position="140"/>
        <end position="152"/>
    </location>
</feature>
<dbReference type="HOGENOM" id="CLU_696395_0_0_1"/>
<reference evidence="2" key="1">
    <citation type="submission" date="2015-01" db="EMBL/GenBank/DDBJ databases">
        <title>The Genome Sequence of Cladophialophora bantiana CBS 173.52.</title>
        <authorList>
            <consortium name="The Broad Institute Genomics Platform"/>
            <person name="Cuomo C."/>
            <person name="de Hoog S."/>
            <person name="Gorbushina A."/>
            <person name="Stielow B."/>
            <person name="Teixiera M."/>
            <person name="Abouelleil A."/>
            <person name="Chapman S.B."/>
            <person name="Priest M."/>
            <person name="Young S.K."/>
            <person name="Wortman J."/>
            <person name="Nusbaum C."/>
            <person name="Birren B."/>
        </authorList>
    </citation>
    <scope>NUCLEOTIDE SEQUENCE [LARGE SCALE GENOMIC DNA]</scope>
    <source>
        <strain evidence="2">CBS 173.52</strain>
    </source>
</reference>
<feature type="compositionally biased region" description="Low complexity" evidence="1">
    <location>
        <begin position="243"/>
        <end position="258"/>
    </location>
</feature>
<feature type="region of interest" description="Disordered" evidence="1">
    <location>
        <begin position="112"/>
        <end position="168"/>
    </location>
</feature>
<dbReference type="OrthoDB" id="4153763at2759"/>
<dbReference type="VEuPathDB" id="FungiDB:Z519_03404"/>
<organism evidence="2 3">
    <name type="scientific">Cladophialophora bantiana (strain ATCC 10958 / CBS 173.52 / CDC B-1940 / NIH 8579)</name>
    <name type="common">Xylohypha bantiana</name>
    <dbReference type="NCBI Taxonomy" id="1442370"/>
    <lineage>
        <taxon>Eukaryota</taxon>
        <taxon>Fungi</taxon>
        <taxon>Dikarya</taxon>
        <taxon>Ascomycota</taxon>
        <taxon>Pezizomycotina</taxon>
        <taxon>Eurotiomycetes</taxon>
        <taxon>Chaetothyriomycetidae</taxon>
        <taxon>Chaetothyriales</taxon>
        <taxon>Herpotrichiellaceae</taxon>
        <taxon>Cladophialophora</taxon>
    </lineage>
</organism>
<dbReference type="AlphaFoldDB" id="A0A0D2HZI1"/>
<evidence type="ECO:0000313" key="3">
    <source>
        <dbReference type="Proteomes" id="UP000053789"/>
    </source>
</evidence>
<evidence type="ECO:0000256" key="1">
    <source>
        <dbReference type="SAM" id="MobiDB-lite"/>
    </source>
</evidence>
<dbReference type="RefSeq" id="XP_016623004.1">
    <property type="nucleotide sequence ID" value="XM_016761154.1"/>
</dbReference>
<feature type="compositionally biased region" description="Basic and acidic residues" evidence="1">
    <location>
        <begin position="275"/>
        <end position="284"/>
    </location>
</feature>
<dbReference type="GeneID" id="27696332"/>
<feature type="region of interest" description="Disordered" evidence="1">
    <location>
        <begin position="234"/>
        <end position="284"/>
    </location>
</feature>
<gene>
    <name evidence="2" type="ORF">Z519_03404</name>
</gene>